<organism evidence="1 2">
    <name type="scientific">Octopus vulgaris</name>
    <name type="common">Common octopus</name>
    <dbReference type="NCBI Taxonomy" id="6645"/>
    <lineage>
        <taxon>Eukaryota</taxon>
        <taxon>Metazoa</taxon>
        <taxon>Spiralia</taxon>
        <taxon>Lophotrochozoa</taxon>
        <taxon>Mollusca</taxon>
        <taxon>Cephalopoda</taxon>
        <taxon>Coleoidea</taxon>
        <taxon>Octopodiformes</taxon>
        <taxon>Octopoda</taxon>
        <taxon>Incirrata</taxon>
        <taxon>Octopodidae</taxon>
        <taxon>Octopus</taxon>
    </lineage>
</organism>
<dbReference type="EMBL" id="OX597828">
    <property type="protein sequence ID" value="CAI9733720.1"/>
    <property type="molecule type" value="Genomic_DNA"/>
</dbReference>
<proteinExistence type="predicted"/>
<reference evidence="1" key="1">
    <citation type="submission" date="2023-08" db="EMBL/GenBank/DDBJ databases">
        <authorList>
            <person name="Alioto T."/>
            <person name="Alioto T."/>
            <person name="Gomez Garrido J."/>
        </authorList>
    </citation>
    <scope>NUCLEOTIDE SEQUENCE</scope>
</reference>
<keyword evidence="2" id="KW-1185">Reference proteome</keyword>
<dbReference type="AlphaFoldDB" id="A0AA36BFY6"/>
<dbReference type="Proteomes" id="UP001162480">
    <property type="component" value="Chromosome 15"/>
</dbReference>
<accession>A0AA36BFY6</accession>
<evidence type="ECO:0000313" key="1">
    <source>
        <dbReference type="EMBL" id="CAI9733720.1"/>
    </source>
</evidence>
<name>A0AA36BFY6_OCTVU</name>
<gene>
    <name evidence="1" type="ORF">OCTVUL_1B003425</name>
</gene>
<evidence type="ECO:0000313" key="2">
    <source>
        <dbReference type="Proteomes" id="UP001162480"/>
    </source>
</evidence>
<protein>
    <submittedName>
        <fullName evidence="1">Uncharacterized protein</fullName>
    </submittedName>
</protein>
<sequence length="72" mass="7763">MKLEPLTLTFMADTHIQMRSEPVSLTFVAGPKKCGEITACDVDIHGSPSYTGKELIFSHPPIHPAIGNAVKS</sequence>